<reference evidence="1" key="1">
    <citation type="submission" date="2016-05" db="EMBL/GenBank/DDBJ databases">
        <authorList>
            <person name="Lavstsen T."/>
            <person name="Jespersen J.S."/>
        </authorList>
    </citation>
    <scope>NUCLEOTIDE SEQUENCE</scope>
    <source>
        <tissue evidence="1">Brain</tissue>
    </source>
</reference>
<feature type="non-terminal residue" evidence="1">
    <location>
        <position position="1"/>
    </location>
</feature>
<dbReference type="AlphaFoldDB" id="A0A1A7YLZ0"/>
<proteinExistence type="predicted"/>
<sequence length="83" mass="8741">TNITVAVSSYCGSHTTSLLVHKHLLGKFSPASQSQGQFQGDISPCSSSVASALLLPLPLLRLLPLPVSTIPQTCDFLCTTTSR</sequence>
<reference evidence="1" key="2">
    <citation type="submission" date="2016-06" db="EMBL/GenBank/DDBJ databases">
        <title>The genome of a short-lived fish provides insights into sex chromosome evolution and the genetic control of aging.</title>
        <authorList>
            <person name="Reichwald K."/>
            <person name="Felder M."/>
            <person name="Petzold A."/>
            <person name="Koch P."/>
            <person name="Groth M."/>
            <person name="Platzer M."/>
        </authorList>
    </citation>
    <scope>NUCLEOTIDE SEQUENCE</scope>
    <source>
        <tissue evidence="1">Brain</tissue>
    </source>
</reference>
<dbReference type="EMBL" id="HADX01008932">
    <property type="protein sequence ID" value="SBP31164.1"/>
    <property type="molecule type" value="Transcribed_RNA"/>
</dbReference>
<protein>
    <submittedName>
        <fullName evidence="1">Heparan sulfate 2-O-sulfotransferase 1a</fullName>
    </submittedName>
</protein>
<dbReference type="GO" id="GO:0016740">
    <property type="term" value="F:transferase activity"/>
    <property type="evidence" value="ECO:0007669"/>
    <property type="project" value="UniProtKB-KW"/>
</dbReference>
<keyword evidence="1" id="KW-0808">Transferase</keyword>
<evidence type="ECO:0000313" key="1">
    <source>
        <dbReference type="EMBL" id="SBP31164.1"/>
    </source>
</evidence>
<organism evidence="1">
    <name type="scientific">Iconisemion striatum</name>
    <dbReference type="NCBI Taxonomy" id="60296"/>
    <lineage>
        <taxon>Eukaryota</taxon>
        <taxon>Metazoa</taxon>
        <taxon>Chordata</taxon>
        <taxon>Craniata</taxon>
        <taxon>Vertebrata</taxon>
        <taxon>Euteleostomi</taxon>
        <taxon>Actinopterygii</taxon>
        <taxon>Neopterygii</taxon>
        <taxon>Teleostei</taxon>
        <taxon>Neoteleostei</taxon>
        <taxon>Acanthomorphata</taxon>
        <taxon>Ovalentaria</taxon>
        <taxon>Atherinomorphae</taxon>
        <taxon>Cyprinodontiformes</taxon>
        <taxon>Nothobranchiidae</taxon>
        <taxon>Iconisemion</taxon>
    </lineage>
</organism>
<feature type="non-terminal residue" evidence="1">
    <location>
        <position position="83"/>
    </location>
</feature>
<name>A0A1A7YLZ0_9TELE</name>
<gene>
    <name evidence="1" type="primary">HS2ST1A</name>
</gene>
<accession>A0A1A7YLZ0</accession>